<evidence type="ECO:0000256" key="1">
    <source>
        <dbReference type="ARBA" id="ARBA00004651"/>
    </source>
</evidence>
<evidence type="ECO:0000256" key="2">
    <source>
        <dbReference type="ARBA" id="ARBA00005417"/>
    </source>
</evidence>
<feature type="transmembrane region" description="Helical" evidence="9">
    <location>
        <begin position="184"/>
        <end position="208"/>
    </location>
</feature>
<dbReference type="Proteomes" id="UP001166585">
    <property type="component" value="Unassembled WGS sequence"/>
</dbReference>
<evidence type="ECO:0000256" key="8">
    <source>
        <dbReference type="SAM" id="MobiDB-lite"/>
    </source>
</evidence>
<protein>
    <submittedName>
        <fullName evidence="12">ABC transporter ATP-binding protein/permease</fullName>
    </submittedName>
</protein>
<evidence type="ECO:0000313" key="13">
    <source>
        <dbReference type="Proteomes" id="UP001166585"/>
    </source>
</evidence>
<evidence type="ECO:0000256" key="7">
    <source>
        <dbReference type="ARBA" id="ARBA00023136"/>
    </source>
</evidence>
<feature type="transmembrane region" description="Helical" evidence="9">
    <location>
        <begin position="62"/>
        <end position="83"/>
    </location>
</feature>
<comment type="caution">
    <text evidence="12">The sequence shown here is derived from an EMBL/GenBank/DDBJ whole genome shotgun (WGS) entry which is preliminary data.</text>
</comment>
<evidence type="ECO:0000313" key="12">
    <source>
        <dbReference type="EMBL" id="MBS9478108.1"/>
    </source>
</evidence>
<evidence type="ECO:0000256" key="3">
    <source>
        <dbReference type="ARBA" id="ARBA00022692"/>
    </source>
</evidence>
<proteinExistence type="inferred from homology"/>
<evidence type="ECO:0000256" key="5">
    <source>
        <dbReference type="ARBA" id="ARBA00022840"/>
    </source>
</evidence>
<dbReference type="SMART" id="SM00382">
    <property type="entry name" value="AAA"/>
    <property type="match status" value="1"/>
</dbReference>
<comment type="subcellular location">
    <subcellularLocation>
        <location evidence="1">Cell membrane</location>
        <topology evidence="1">Multi-pass membrane protein</topology>
    </subcellularLocation>
</comment>
<keyword evidence="6 9" id="KW-1133">Transmembrane helix</keyword>
<dbReference type="SUPFAM" id="SSF52540">
    <property type="entry name" value="P-loop containing nucleoside triphosphate hydrolases"/>
    <property type="match status" value="1"/>
</dbReference>
<accession>A0ABS5R8Z2</accession>
<dbReference type="InterPro" id="IPR039421">
    <property type="entry name" value="Type_1_exporter"/>
</dbReference>
<dbReference type="CDD" id="cd18582">
    <property type="entry name" value="ABC_6TM_ATM1_ABCB7"/>
    <property type="match status" value="1"/>
</dbReference>
<evidence type="ECO:0000256" key="9">
    <source>
        <dbReference type="SAM" id="Phobius"/>
    </source>
</evidence>
<dbReference type="InterPro" id="IPR036640">
    <property type="entry name" value="ABC1_TM_sf"/>
</dbReference>
<keyword evidence="7 9" id="KW-0472">Membrane</keyword>
<feature type="region of interest" description="Disordered" evidence="8">
    <location>
        <begin position="1"/>
        <end position="33"/>
    </location>
</feature>
<dbReference type="InterPro" id="IPR027417">
    <property type="entry name" value="P-loop_NTPase"/>
</dbReference>
<dbReference type="Gene3D" id="3.40.50.300">
    <property type="entry name" value="P-loop containing nucleotide triphosphate hydrolases"/>
    <property type="match status" value="1"/>
</dbReference>
<dbReference type="PANTHER" id="PTHR24221:SF654">
    <property type="entry name" value="ATP-BINDING CASSETTE SUB-FAMILY B MEMBER 6"/>
    <property type="match status" value="1"/>
</dbReference>
<dbReference type="Gene3D" id="1.20.1560.10">
    <property type="entry name" value="ABC transporter type 1, transmembrane domain"/>
    <property type="match status" value="1"/>
</dbReference>
<dbReference type="PROSITE" id="PS50929">
    <property type="entry name" value="ABC_TM1F"/>
    <property type="match status" value="1"/>
</dbReference>
<evidence type="ECO:0000259" key="11">
    <source>
        <dbReference type="PROSITE" id="PS50929"/>
    </source>
</evidence>
<sequence>MSAPSGAPAQATPNQGPNQGPVPKVPAGTPSETHPRGSLLVALKGLGPYLWPADRADLRTRVIWGLLLLVLAKIATLSTPFFFKWATDAVAEGEGATISSDAMSYLIAAPVMLTVAYGFSRVVMAGLTQWRDGLFAKVAIHAVRRLALQTFEHMHALSLRFHLERKTGGLTRVLERSREGIETIVRMLVLHLAPTILEFAMVIGVLLWQFDWRYALAAVAMILAYTVFTFVMTEYRMGIRRAMNESDTDANAKAVDSLLNYETVKYFGAEKWEADRYDRSMARYERATVHTHTSLAWLNAGQATIFTIGLTAVMALCVLDIRAGRQSVGSFVMVNAMMIQLYQPLNFLGMIYREIKQSLIDIEAMFAILGRAPEITDTPGAPPLALNGGTVRFEDVRFSYDPDREILKGVSFEVPAGRTVAIVGPSGAGKSTISRLLYRFYDINGGRITIDGQDIRQVNQQSLRAAIGMVPQDTVLFNDTLAYNIRYGRAGASEEEVARAAELAQIDGFVRRTPKGYATEVGERGLKLSGGEKQRVAIARTILKNPAILILDEATSALDSHTEREIQDALEGVSRGRTTLVIAHRLSTVVGADEIIVLEHGRIAERGTHGELMDKGGLYHSMWERQREAERARETLKAVGEGTDGEVIEGQVTEGDVAADEDAGVPATAVAAPSGAAA</sequence>
<dbReference type="PROSITE" id="PS50893">
    <property type="entry name" value="ABC_TRANSPORTER_2"/>
    <property type="match status" value="1"/>
</dbReference>
<dbReference type="GO" id="GO:0005524">
    <property type="term" value="F:ATP binding"/>
    <property type="evidence" value="ECO:0007669"/>
    <property type="project" value="UniProtKB-KW"/>
</dbReference>
<dbReference type="SUPFAM" id="SSF90123">
    <property type="entry name" value="ABC transporter transmembrane region"/>
    <property type="match status" value="1"/>
</dbReference>
<evidence type="ECO:0000256" key="4">
    <source>
        <dbReference type="ARBA" id="ARBA00022741"/>
    </source>
</evidence>
<dbReference type="Pfam" id="PF00664">
    <property type="entry name" value="ABC_membrane"/>
    <property type="match status" value="1"/>
</dbReference>
<dbReference type="PROSITE" id="PS00211">
    <property type="entry name" value="ABC_TRANSPORTER_1"/>
    <property type="match status" value="1"/>
</dbReference>
<dbReference type="PANTHER" id="PTHR24221">
    <property type="entry name" value="ATP-BINDING CASSETTE SUB-FAMILY B"/>
    <property type="match status" value="1"/>
</dbReference>
<reference evidence="12" key="1">
    <citation type="submission" date="2021-05" db="EMBL/GenBank/DDBJ databases">
        <authorList>
            <person name="Sun Q."/>
            <person name="Inoue M."/>
        </authorList>
    </citation>
    <scope>NUCLEOTIDE SEQUENCE</scope>
    <source>
        <strain evidence="12">VKM B-3255</strain>
    </source>
</reference>
<dbReference type="InterPro" id="IPR003439">
    <property type="entry name" value="ABC_transporter-like_ATP-bd"/>
</dbReference>
<dbReference type="CDD" id="cd03253">
    <property type="entry name" value="ABCC_ATM1_transporter"/>
    <property type="match status" value="1"/>
</dbReference>
<dbReference type="Pfam" id="PF00005">
    <property type="entry name" value="ABC_tran"/>
    <property type="match status" value="1"/>
</dbReference>
<dbReference type="RefSeq" id="WP_213755924.1">
    <property type="nucleotide sequence ID" value="NZ_JAHCQH010000017.1"/>
</dbReference>
<organism evidence="12 13">
    <name type="scientific">Ancylobacter radicis</name>
    <dbReference type="NCBI Taxonomy" id="2836179"/>
    <lineage>
        <taxon>Bacteria</taxon>
        <taxon>Pseudomonadati</taxon>
        <taxon>Pseudomonadota</taxon>
        <taxon>Alphaproteobacteria</taxon>
        <taxon>Hyphomicrobiales</taxon>
        <taxon>Xanthobacteraceae</taxon>
        <taxon>Ancylobacter</taxon>
    </lineage>
</organism>
<evidence type="ECO:0000256" key="6">
    <source>
        <dbReference type="ARBA" id="ARBA00022989"/>
    </source>
</evidence>
<name>A0ABS5R8Z2_9HYPH</name>
<keyword evidence="4" id="KW-0547">Nucleotide-binding</keyword>
<keyword evidence="5 12" id="KW-0067">ATP-binding</keyword>
<keyword evidence="3 9" id="KW-0812">Transmembrane</keyword>
<evidence type="ECO:0000259" key="10">
    <source>
        <dbReference type="PROSITE" id="PS50893"/>
    </source>
</evidence>
<comment type="similarity">
    <text evidence="2">Belongs to the ABC transporter superfamily.</text>
</comment>
<keyword evidence="13" id="KW-1185">Reference proteome</keyword>
<feature type="domain" description="ABC transporter" evidence="10">
    <location>
        <begin position="391"/>
        <end position="625"/>
    </location>
</feature>
<dbReference type="InterPro" id="IPR017871">
    <property type="entry name" value="ABC_transporter-like_CS"/>
</dbReference>
<gene>
    <name evidence="12" type="ORF">KIP89_13415</name>
</gene>
<dbReference type="InterPro" id="IPR003593">
    <property type="entry name" value="AAA+_ATPase"/>
</dbReference>
<dbReference type="EMBL" id="JAHCQH010000017">
    <property type="protein sequence ID" value="MBS9478108.1"/>
    <property type="molecule type" value="Genomic_DNA"/>
</dbReference>
<feature type="transmembrane region" description="Helical" evidence="9">
    <location>
        <begin position="103"/>
        <end position="124"/>
    </location>
</feature>
<feature type="transmembrane region" description="Helical" evidence="9">
    <location>
        <begin position="214"/>
        <end position="233"/>
    </location>
</feature>
<dbReference type="InterPro" id="IPR011527">
    <property type="entry name" value="ABC1_TM_dom"/>
</dbReference>
<feature type="domain" description="ABC transmembrane type-1" evidence="11">
    <location>
        <begin position="63"/>
        <end position="357"/>
    </location>
</feature>